<sequence length="98" mass="10676">CERLGEDQRPAVHLDGSSTGTSRTCWTWRAYRRSRQSSGVRPGGGVVQPGAWSRVQIRSARWSAQPSTIQRRGREAVGADPSSEPRRSGSSGPVRSRG</sequence>
<feature type="compositionally biased region" description="Basic and acidic residues" evidence="1">
    <location>
        <begin position="72"/>
        <end position="87"/>
    </location>
</feature>
<feature type="compositionally biased region" description="Low complexity" evidence="1">
    <location>
        <begin position="88"/>
        <end position="98"/>
    </location>
</feature>
<proteinExistence type="predicted"/>
<name>A0A812SCS8_SYMPI</name>
<organism evidence="2 3">
    <name type="scientific">Symbiodinium pilosum</name>
    <name type="common">Dinoflagellate</name>
    <dbReference type="NCBI Taxonomy" id="2952"/>
    <lineage>
        <taxon>Eukaryota</taxon>
        <taxon>Sar</taxon>
        <taxon>Alveolata</taxon>
        <taxon>Dinophyceae</taxon>
        <taxon>Suessiales</taxon>
        <taxon>Symbiodiniaceae</taxon>
        <taxon>Symbiodinium</taxon>
    </lineage>
</organism>
<keyword evidence="3" id="KW-1185">Reference proteome</keyword>
<evidence type="ECO:0000256" key="1">
    <source>
        <dbReference type="SAM" id="MobiDB-lite"/>
    </source>
</evidence>
<accession>A0A812SCS8</accession>
<feature type="region of interest" description="Disordered" evidence="1">
    <location>
        <begin position="58"/>
        <end position="98"/>
    </location>
</feature>
<feature type="non-terminal residue" evidence="2">
    <location>
        <position position="98"/>
    </location>
</feature>
<protein>
    <submittedName>
        <fullName evidence="2">Uncharacterized protein</fullName>
    </submittedName>
</protein>
<evidence type="ECO:0000313" key="3">
    <source>
        <dbReference type="Proteomes" id="UP000649617"/>
    </source>
</evidence>
<comment type="caution">
    <text evidence="2">The sequence shown here is derived from an EMBL/GenBank/DDBJ whole genome shotgun (WGS) entry which is preliminary data.</text>
</comment>
<feature type="region of interest" description="Disordered" evidence="1">
    <location>
        <begin position="1"/>
        <end position="23"/>
    </location>
</feature>
<feature type="non-terminal residue" evidence="2">
    <location>
        <position position="1"/>
    </location>
</feature>
<evidence type="ECO:0000313" key="2">
    <source>
        <dbReference type="EMBL" id="CAE7471019.1"/>
    </source>
</evidence>
<reference evidence="2" key="1">
    <citation type="submission" date="2021-02" db="EMBL/GenBank/DDBJ databases">
        <authorList>
            <person name="Dougan E. K."/>
            <person name="Rhodes N."/>
            <person name="Thang M."/>
            <person name="Chan C."/>
        </authorList>
    </citation>
    <scope>NUCLEOTIDE SEQUENCE</scope>
</reference>
<gene>
    <name evidence="2" type="ORF">SPIL2461_LOCUS11935</name>
</gene>
<dbReference type="Proteomes" id="UP000649617">
    <property type="component" value="Unassembled WGS sequence"/>
</dbReference>
<dbReference type="EMBL" id="CAJNIZ010023706">
    <property type="protein sequence ID" value="CAE7471019.1"/>
    <property type="molecule type" value="Genomic_DNA"/>
</dbReference>
<feature type="compositionally biased region" description="Basic and acidic residues" evidence="1">
    <location>
        <begin position="1"/>
        <end position="12"/>
    </location>
</feature>
<dbReference type="AlphaFoldDB" id="A0A812SCS8"/>